<name>A0ABS0AKN7_9GAMM</name>
<organism evidence="2 3">
    <name type="scientific">Alloalcanivorax venustensis ISO4</name>
    <dbReference type="NCBI Taxonomy" id="1177184"/>
    <lineage>
        <taxon>Bacteria</taxon>
        <taxon>Pseudomonadati</taxon>
        <taxon>Pseudomonadota</taxon>
        <taxon>Gammaproteobacteria</taxon>
        <taxon>Oceanospirillales</taxon>
        <taxon>Alcanivoracaceae</taxon>
        <taxon>Alloalcanivorax</taxon>
    </lineage>
</organism>
<dbReference type="EMBL" id="ARXR01000023">
    <property type="protein sequence ID" value="MBF5053830.1"/>
    <property type="molecule type" value="Genomic_DNA"/>
</dbReference>
<dbReference type="PANTHER" id="PTHR39425:SF1">
    <property type="entry name" value="CYTOCHROME C7-LIKE DOMAIN-CONTAINING PROTEIN"/>
    <property type="match status" value="1"/>
</dbReference>
<dbReference type="PANTHER" id="PTHR39425">
    <property type="entry name" value="LIPOPROTEIN CYTOCHROME C"/>
    <property type="match status" value="1"/>
</dbReference>
<proteinExistence type="predicted"/>
<dbReference type="SUPFAM" id="SSF48695">
    <property type="entry name" value="Multiheme cytochromes"/>
    <property type="match status" value="1"/>
</dbReference>
<dbReference type="InterPro" id="IPR029467">
    <property type="entry name" value="Cyt_c7-like"/>
</dbReference>
<dbReference type="Proteomes" id="UP000644441">
    <property type="component" value="Unassembled WGS sequence"/>
</dbReference>
<dbReference type="Pfam" id="PF14522">
    <property type="entry name" value="Cytochrome_C7"/>
    <property type="match status" value="1"/>
</dbReference>
<sequence length="207" mass="23697">MALILAFALVVVMVALGAYYFQSPYYSGVDRTPAQPVPFSHKHHVGELGLDCRYCHTSVEQSSFAGVPESEICMTCHSQLWTNADMLAPVRDSLRDDKPLRWRRVHDLPDYVRFDHSAHVNNGVPCEACHGRVDRMPLTTQKKTLFMQFCLDCHRNPAPRLRPPDAVFEMGWEARRGVDRQQLGERLMARYHTPSTERLTDCSLCHQ</sequence>
<dbReference type="CDD" id="cd08168">
    <property type="entry name" value="Cytochrom_C3"/>
    <property type="match status" value="1"/>
</dbReference>
<gene>
    <name evidence="2" type="ORF">ISO4_02432</name>
</gene>
<reference evidence="2 3" key="1">
    <citation type="submission" date="2012-09" db="EMBL/GenBank/DDBJ databases">
        <title>Genome Sequence of alkane-degrading Bacterium Alcanivorax venustensis ISO4.</title>
        <authorList>
            <person name="Lai Q."/>
            <person name="Shao Z."/>
        </authorList>
    </citation>
    <scope>NUCLEOTIDE SEQUENCE [LARGE SCALE GENOMIC DNA]</scope>
    <source>
        <strain evidence="2 3">ISO4</strain>
    </source>
</reference>
<feature type="domain" description="Cytochrome c7-like" evidence="1">
    <location>
        <begin position="38"/>
        <end position="79"/>
    </location>
</feature>
<evidence type="ECO:0000259" key="1">
    <source>
        <dbReference type="Pfam" id="PF14522"/>
    </source>
</evidence>
<dbReference type="InterPro" id="IPR036280">
    <property type="entry name" value="Multihaem_cyt_sf"/>
</dbReference>
<comment type="caution">
    <text evidence="2">The sequence shown here is derived from an EMBL/GenBank/DDBJ whole genome shotgun (WGS) entry which is preliminary data.</text>
</comment>
<dbReference type="Gene3D" id="3.90.10.10">
    <property type="entry name" value="Cytochrome C3"/>
    <property type="match status" value="2"/>
</dbReference>
<keyword evidence="3" id="KW-1185">Reference proteome</keyword>
<evidence type="ECO:0000313" key="2">
    <source>
        <dbReference type="EMBL" id="MBF5053830.1"/>
    </source>
</evidence>
<accession>A0ABS0AKN7</accession>
<evidence type="ECO:0000313" key="3">
    <source>
        <dbReference type="Proteomes" id="UP000644441"/>
    </source>
</evidence>
<protein>
    <submittedName>
        <fullName evidence="2">Nitrite reductase, formate-dependent, penta-heme cytochrome C</fullName>
    </submittedName>
</protein>